<gene>
    <name evidence="2" type="ORF">OHB29_33840</name>
</gene>
<dbReference type="EMBL" id="CP107906">
    <property type="protein sequence ID" value="WUG97583.1"/>
    <property type="molecule type" value="Genomic_DNA"/>
</dbReference>
<accession>A0ABZ1P0M1</accession>
<keyword evidence="3" id="KW-1185">Reference proteome</keyword>
<evidence type="ECO:0000313" key="2">
    <source>
        <dbReference type="EMBL" id="WUG97583.1"/>
    </source>
</evidence>
<proteinExistence type="predicted"/>
<dbReference type="RefSeq" id="WP_328344586.1">
    <property type="nucleotide sequence ID" value="NZ_CP107906.1"/>
</dbReference>
<organism evidence="2 3">
    <name type="scientific">Streptomyces violaceus</name>
    <name type="common">Streptomyces venezuelae</name>
    <dbReference type="NCBI Taxonomy" id="1936"/>
    <lineage>
        <taxon>Bacteria</taxon>
        <taxon>Bacillati</taxon>
        <taxon>Actinomycetota</taxon>
        <taxon>Actinomycetes</taxon>
        <taxon>Kitasatosporales</taxon>
        <taxon>Streptomycetaceae</taxon>
        <taxon>Streptomyces</taxon>
    </lineage>
</organism>
<evidence type="ECO:0000313" key="3">
    <source>
        <dbReference type="Proteomes" id="UP001341259"/>
    </source>
</evidence>
<evidence type="ECO:0000256" key="1">
    <source>
        <dbReference type="SAM" id="MobiDB-lite"/>
    </source>
</evidence>
<feature type="region of interest" description="Disordered" evidence="1">
    <location>
        <begin position="70"/>
        <end position="91"/>
    </location>
</feature>
<dbReference type="Proteomes" id="UP001341259">
    <property type="component" value="Chromosome"/>
</dbReference>
<reference evidence="2 3" key="1">
    <citation type="submission" date="2022-10" db="EMBL/GenBank/DDBJ databases">
        <title>The complete genomes of actinobacterial strains from the NBC collection.</title>
        <authorList>
            <person name="Joergensen T.S."/>
            <person name="Alvarez Arevalo M."/>
            <person name="Sterndorff E.B."/>
            <person name="Faurdal D."/>
            <person name="Vuksanovic O."/>
            <person name="Mourched A.-S."/>
            <person name="Charusanti P."/>
            <person name="Shaw S."/>
            <person name="Blin K."/>
            <person name="Weber T."/>
        </authorList>
    </citation>
    <scope>NUCLEOTIDE SEQUENCE [LARGE SCALE GENOMIC DNA]</scope>
    <source>
        <strain evidence="2 3">NBC_00456</strain>
    </source>
</reference>
<name>A0ABZ1P0M1_STRVL</name>
<protein>
    <submittedName>
        <fullName evidence="2">Uncharacterized protein</fullName>
    </submittedName>
</protein>
<sequence length="91" mass="9932">MGQGTQLPPDTTRWLCPRRGVSYVEVTDLEPWTAALGRLPRSREEPLVAALRQAAQRVLRRALTGRSRCDNRLQARPSALPSATSGVGALP</sequence>